<dbReference type="GeneID" id="31818925"/>
<evidence type="ECO:0000313" key="1">
    <source>
        <dbReference type="EMBL" id="AFC99792.1"/>
    </source>
</evidence>
<accession>H8I5X5</accession>
<reference evidence="1 2" key="1">
    <citation type="journal article" date="2012" name="J. Bacteriol.">
        <title>Complete genome sequence of a thermophilic methanogen, Methanocella conradii HZ254, isolated from Chinese rice field soil.</title>
        <authorList>
            <person name="Lu Z."/>
            <person name="Lu Y."/>
        </authorList>
    </citation>
    <scope>NUCLEOTIDE SEQUENCE [LARGE SCALE GENOMIC DNA]</scope>
    <source>
        <strain evidence="2">DSM 24694 / JCM 17849 / CGMCC 1.5162 / HZ254</strain>
    </source>
</reference>
<proteinExistence type="predicted"/>
<dbReference type="OrthoDB" id="165365at2157"/>
<dbReference type="AlphaFoldDB" id="H8I5X5"/>
<gene>
    <name evidence="1" type="ordered locus">Mtc_1036</name>
</gene>
<dbReference type="eggNOG" id="arCOG11650">
    <property type="taxonomic scope" value="Archaea"/>
</dbReference>
<dbReference type="HOGENOM" id="CLU_2784061_0_0_2"/>
<dbReference type="STRING" id="1041930.Mtc_1036"/>
<dbReference type="Proteomes" id="UP000005233">
    <property type="component" value="Chromosome"/>
</dbReference>
<name>H8I5X5_METCZ</name>
<evidence type="ECO:0008006" key="3">
    <source>
        <dbReference type="Google" id="ProtNLM"/>
    </source>
</evidence>
<dbReference type="RefSeq" id="WP_014405630.1">
    <property type="nucleotide sequence ID" value="NC_017034.1"/>
</dbReference>
<keyword evidence="2" id="KW-1185">Reference proteome</keyword>
<evidence type="ECO:0000313" key="2">
    <source>
        <dbReference type="Proteomes" id="UP000005233"/>
    </source>
</evidence>
<dbReference type="EMBL" id="CP003243">
    <property type="protein sequence ID" value="AFC99792.1"/>
    <property type="molecule type" value="Genomic_DNA"/>
</dbReference>
<dbReference type="KEGG" id="mez:Mtc_1036"/>
<organism evidence="1 2">
    <name type="scientific">Methanocella conradii (strain DSM 24694 / JCM 17849 / CGMCC 1.5162 / HZ254)</name>
    <dbReference type="NCBI Taxonomy" id="1041930"/>
    <lineage>
        <taxon>Archaea</taxon>
        <taxon>Methanobacteriati</taxon>
        <taxon>Methanobacteriota</taxon>
        <taxon>Stenosarchaea group</taxon>
        <taxon>Methanomicrobia</taxon>
        <taxon>Methanocellales</taxon>
        <taxon>Methanocellaceae</taxon>
        <taxon>Methanocella</taxon>
    </lineage>
</organism>
<sequence length="68" mass="7681">MTASYLKCSRCGRATDESARCAICGIPLCMYDMRVLEEYGLLCPRCYEDASFQYHSRKCDASSGHNEL</sequence>
<protein>
    <recommendedName>
        <fullName evidence="3">DZANK-type domain-containing protein</fullName>
    </recommendedName>
</protein>